<organism evidence="1 2">
    <name type="scientific">Cuscuta epithymum</name>
    <dbReference type="NCBI Taxonomy" id="186058"/>
    <lineage>
        <taxon>Eukaryota</taxon>
        <taxon>Viridiplantae</taxon>
        <taxon>Streptophyta</taxon>
        <taxon>Embryophyta</taxon>
        <taxon>Tracheophyta</taxon>
        <taxon>Spermatophyta</taxon>
        <taxon>Magnoliopsida</taxon>
        <taxon>eudicotyledons</taxon>
        <taxon>Gunneridae</taxon>
        <taxon>Pentapetalae</taxon>
        <taxon>asterids</taxon>
        <taxon>lamiids</taxon>
        <taxon>Solanales</taxon>
        <taxon>Convolvulaceae</taxon>
        <taxon>Cuscuteae</taxon>
        <taxon>Cuscuta</taxon>
        <taxon>Cuscuta subgen. Cuscuta</taxon>
    </lineage>
</organism>
<evidence type="ECO:0000313" key="1">
    <source>
        <dbReference type="EMBL" id="CAH9139177.1"/>
    </source>
</evidence>
<evidence type="ECO:0000313" key="2">
    <source>
        <dbReference type="Proteomes" id="UP001152523"/>
    </source>
</evidence>
<dbReference type="Proteomes" id="UP001152523">
    <property type="component" value="Unassembled WGS sequence"/>
</dbReference>
<reference evidence="1" key="1">
    <citation type="submission" date="2022-07" db="EMBL/GenBank/DDBJ databases">
        <authorList>
            <person name="Macas J."/>
            <person name="Novak P."/>
            <person name="Neumann P."/>
        </authorList>
    </citation>
    <scope>NUCLEOTIDE SEQUENCE</scope>
</reference>
<dbReference type="EMBL" id="CAMAPF010001015">
    <property type="protein sequence ID" value="CAH9139177.1"/>
    <property type="molecule type" value="Genomic_DNA"/>
</dbReference>
<name>A0AAV0FVV1_9ASTE</name>
<protein>
    <submittedName>
        <fullName evidence="1">Uncharacterized protein</fullName>
    </submittedName>
</protein>
<gene>
    <name evidence="1" type="ORF">CEPIT_LOCUS37392</name>
</gene>
<accession>A0AAV0FVV1</accession>
<proteinExistence type="predicted"/>
<comment type="caution">
    <text evidence="1">The sequence shown here is derived from an EMBL/GenBank/DDBJ whole genome shotgun (WGS) entry which is preliminary data.</text>
</comment>
<keyword evidence="2" id="KW-1185">Reference proteome</keyword>
<sequence>MRRWAGNEMEICLKPSTRPPRISNMNVAALLREDRCDWNAGRVRGIFNKEDCDKILSTSISLRPMEDGFYWVGEEKGHYSVKSCNHLLVREYQLRRWGGLDPYVEVCYSSKSEVIFLAAYVSECPYGG</sequence>
<dbReference type="AlphaFoldDB" id="A0AAV0FVV1"/>